<dbReference type="AlphaFoldDB" id="A0A8S1LC61"/>
<feature type="coiled-coil region" evidence="1">
    <location>
        <begin position="261"/>
        <end position="358"/>
    </location>
</feature>
<reference evidence="2" key="1">
    <citation type="submission" date="2021-01" db="EMBL/GenBank/DDBJ databases">
        <authorList>
            <consortium name="Genoscope - CEA"/>
            <person name="William W."/>
        </authorList>
    </citation>
    <scope>NUCLEOTIDE SEQUENCE</scope>
</reference>
<keyword evidence="3" id="KW-1185">Reference proteome</keyword>
<evidence type="ECO:0000313" key="3">
    <source>
        <dbReference type="Proteomes" id="UP000688137"/>
    </source>
</evidence>
<dbReference type="Proteomes" id="UP000688137">
    <property type="component" value="Unassembled WGS sequence"/>
</dbReference>
<evidence type="ECO:0000313" key="2">
    <source>
        <dbReference type="EMBL" id="CAD8063053.1"/>
    </source>
</evidence>
<dbReference type="EMBL" id="CAJJDM010000033">
    <property type="protein sequence ID" value="CAD8063053.1"/>
    <property type="molecule type" value="Genomic_DNA"/>
</dbReference>
<feature type="coiled-coil region" evidence="1">
    <location>
        <begin position="156"/>
        <end position="211"/>
    </location>
</feature>
<protein>
    <submittedName>
        <fullName evidence="2">Uncharacterized protein</fullName>
    </submittedName>
</protein>
<comment type="caution">
    <text evidence="2">The sequence shown here is derived from an EMBL/GenBank/DDBJ whole genome shotgun (WGS) entry which is preliminary data.</text>
</comment>
<name>A0A8S1LC61_PARPR</name>
<feature type="coiled-coil region" evidence="1">
    <location>
        <begin position="382"/>
        <end position="540"/>
    </location>
</feature>
<evidence type="ECO:0000256" key="1">
    <source>
        <dbReference type="SAM" id="Coils"/>
    </source>
</evidence>
<dbReference type="OMA" id="NEQMKSQ"/>
<accession>A0A8S1LC61</accession>
<gene>
    <name evidence="2" type="ORF">PPRIM_AZ9-3.1.T0340126</name>
</gene>
<organism evidence="2 3">
    <name type="scientific">Paramecium primaurelia</name>
    <dbReference type="NCBI Taxonomy" id="5886"/>
    <lineage>
        <taxon>Eukaryota</taxon>
        <taxon>Sar</taxon>
        <taxon>Alveolata</taxon>
        <taxon>Ciliophora</taxon>
        <taxon>Intramacronucleata</taxon>
        <taxon>Oligohymenophorea</taxon>
        <taxon>Peniculida</taxon>
        <taxon>Parameciidae</taxon>
        <taxon>Paramecium</taxon>
    </lineage>
</organism>
<keyword evidence="1" id="KW-0175">Coiled coil</keyword>
<sequence>MNKENVCQAFRTVKVSNRELETLVNSRVNQLQRQLQEKEQEIAQLQQCNPPAHSRLMEIKVDAIQTENYQLKNQVNHYESMIKTLQNKCNTYQNQLETMTNLLQETQNTLEFERQAKQALELQQSNIQLDAESEKSVIKTQIDLLRKEKYQYQSQFQEIELQLKQQQLANMELTQELSTLSNSFSQIQLSYSKLEEKAYELESKNDILISQLDVYKTQNEQMKSQLQQQNPKNIDKQFQQNDRIAELEGKLRLSYVNTSQFQQLLNEKQDYIKKLEKQLQRQQNLNENNNILQDQLEKSQFNLEEMQFENQKIAKYQQQQIEQLKRQLEQQSNNNEELIETKQQLQKIKSEYENYKSINESKLNDINSKSMIDQQNQWNFEKSKLMDQIQHLSNQVEVQQNQTYDQLRIQIESQMALKYAAEKVQLENQLWAVQEQLDGIQNSIELYVTKISQLNIENDQLREQLNENQNNSKQILILETQIRNFCVEIEKLKSIILQKSDQIEFLNQKKIQTEQLVNYVQDLERKVNHLSQDNQRLNNIIIQRCKNSW</sequence>
<proteinExistence type="predicted"/>
<feature type="coiled-coil region" evidence="1">
    <location>
        <begin position="21"/>
        <end position="123"/>
    </location>
</feature>